<keyword evidence="6" id="KW-1185">Reference proteome</keyword>
<dbReference type="Proteomes" id="UP001254165">
    <property type="component" value="Unassembled WGS sequence"/>
</dbReference>
<proteinExistence type="inferred from homology"/>
<dbReference type="Gene3D" id="3.40.1280.10">
    <property type="match status" value="1"/>
</dbReference>
<dbReference type="SUPFAM" id="SSF55315">
    <property type="entry name" value="L30e-like"/>
    <property type="match status" value="1"/>
</dbReference>
<accession>A0ABU3NNX9</accession>
<dbReference type="InterPro" id="IPR013123">
    <property type="entry name" value="SpoU_subst-bd"/>
</dbReference>
<dbReference type="EMBL" id="JAUHMF010000002">
    <property type="protein sequence ID" value="MDT8898544.1"/>
    <property type="molecule type" value="Genomic_DNA"/>
</dbReference>
<dbReference type="InterPro" id="IPR029064">
    <property type="entry name" value="Ribosomal_eL30-like_sf"/>
</dbReference>
<evidence type="ECO:0000256" key="1">
    <source>
        <dbReference type="ARBA" id="ARBA00007228"/>
    </source>
</evidence>
<comment type="similarity">
    <text evidence="1">Belongs to the class IV-like SAM-binding methyltransferase superfamily. RNA methyltransferase TrmH family.</text>
</comment>
<dbReference type="InterPro" id="IPR029026">
    <property type="entry name" value="tRNA_m1G_MTases_N"/>
</dbReference>
<protein>
    <submittedName>
        <fullName evidence="5">23S rRNA (Guanosine(2251)-2'-O)-methyltransferase RlmB</fullName>
    </submittedName>
</protein>
<dbReference type="Pfam" id="PF00588">
    <property type="entry name" value="SpoU_methylase"/>
    <property type="match status" value="1"/>
</dbReference>
<evidence type="ECO:0000256" key="2">
    <source>
        <dbReference type="ARBA" id="ARBA00022603"/>
    </source>
</evidence>
<organism evidence="5 6">
    <name type="scientific">Thermanaerothrix solaris</name>
    <dbReference type="NCBI Taxonomy" id="3058434"/>
    <lineage>
        <taxon>Bacteria</taxon>
        <taxon>Bacillati</taxon>
        <taxon>Chloroflexota</taxon>
        <taxon>Anaerolineae</taxon>
        <taxon>Anaerolineales</taxon>
        <taxon>Anaerolineaceae</taxon>
        <taxon>Thermanaerothrix</taxon>
    </lineage>
</organism>
<feature type="domain" description="RNA 2-O ribose methyltransferase substrate binding" evidence="4">
    <location>
        <begin position="4"/>
        <end position="79"/>
    </location>
</feature>
<dbReference type="InterPro" id="IPR001537">
    <property type="entry name" value="SpoU_MeTrfase"/>
</dbReference>
<dbReference type="RefSeq" id="WP_315625206.1">
    <property type="nucleotide sequence ID" value="NZ_JAUHMF010000002.1"/>
</dbReference>
<reference evidence="5 6" key="1">
    <citation type="submission" date="2023-07" db="EMBL/GenBank/DDBJ databases">
        <title>Novel species of Thermanaerothrix with wide hydrolytic capabilities.</title>
        <authorList>
            <person name="Zayulina K.S."/>
            <person name="Podosokorskaya O.A."/>
            <person name="Elcheninov A.G."/>
        </authorList>
    </citation>
    <scope>NUCLEOTIDE SEQUENCE [LARGE SCALE GENOMIC DNA]</scope>
    <source>
        <strain evidence="5 6">4228-RoL</strain>
    </source>
</reference>
<sequence>MREWITGRNPVYEVLRAQRRQVYRLRLAQGAEIKGRLAEILRLAQAQGVPVETTPRAQVDSLGENPQGVALQVADYPYSDVSAILDHARARGEPPLILGLDLIQNPQNLGSLLRTAEAVGVHGVILPLARSVGVTPAVVHASAGASEHLYIARANLAQTLERLKAAGLWVVGLDLNPGALPPQALPLDAPLALVVGSEGEGMRPLVRRQCDYLLRLPMRGRVDSLNAAVAGSIALYLCLLARQNRATTSS</sequence>
<gene>
    <name evidence="5" type="primary">rlmB</name>
    <name evidence="5" type="ORF">QYE77_09710</name>
</gene>
<keyword evidence="2" id="KW-0489">Methyltransferase</keyword>
<evidence type="ECO:0000259" key="4">
    <source>
        <dbReference type="SMART" id="SM00967"/>
    </source>
</evidence>
<dbReference type="SMART" id="SM00967">
    <property type="entry name" value="SpoU_sub_bind"/>
    <property type="match status" value="1"/>
</dbReference>
<dbReference type="CDD" id="cd18103">
    <property type="entry name" value="SpoU-like_RlmB"/>
    <property type="match status" value="1"/>
</dbReference>
<evidence type="ECO:0000313" key="6">
    <source>
        <dbReference type="Proteomes" id="UP001254165"/>
    </source>
</evidence>
<evidence type="ECO:0000313" key="5">
    <source>
        <dbReference type="EMBL" id="MDT8898544.1"/>
    </source>
</evidence>
<name>A0ABU3NNX9_9CHLR</name>
<dbReference type="InterPro" id="IPR004441">
    <property type="entry name" value="rRNA_MeTrfase_TrmH"/>
</dbReference>
<dbReference type="Gene3D" id="3.30.1330.30">
    <property type="match status" value="1"/>
</dbReference>
<dbReference type="InterPro" id="IPR029028">
    <property type="entry name" value="Alpha/beta_knot_MTases"/>
</dbReference>
<dbReference type="PANTHER" id="PTHR46429:SF1">
    <property type="entry name" value="23S RRNA (GUANOSINE-2'-O-)-METHYLTRANSFERASE RLMB"/>
    <property type="match status" value="1"/>
</dbReference>
<keyword evidence="3" id="KW-0808">Transferase</keyword>
<dbReference type="PANTHER" id="PTHR46429">
    <property type="entry name" value="23S RRNA (GUANOSINE-2'-O-)-METHYLTRANSFERASE RLMB"/>
    <property type="match status" value="1"/>
</dbReference>
<dbReference type="SUPFAM" id="SSF75217">
    <property type="entry name" value="alpha/beta knot"/>
    <property type="match status" value="1"/>
</dbReference>
<dbReference type="NCBIfam" id="TIGR00186">
    <property type="entry name" value="rRNA_methyl_3"/>
    <property type="match status" value="1"/>
</dbReference>
<evidence type="ECO:0000256" key="3">
    <source>
        <dbReference type="ARBA" id="ARBA00022679"/>
    </source>
</evidence>
<dbReference type="Pfam" id="PF08032">
    <property type="entry name" value="SpoU_sub_bind"/>
    <property type="match status" value="1"/>
</dbReference>
<comment type="caution">
    <text evidence="5">The sequence shown here is derived from an EMBL/GenBank/DDBJ whole genome shotgun (WGS) entry which is preliminary data.</text>
</comment>